<keyword evidence="13" id="KW-1185">Reference proteome</keyword>
<dbReference type="Proteomes" id="UP001165492">
    <property type="component" value="Unassembled WGS sequence"/>
</dbReference>
<dbReference type="InterPro" id="IPR016152">
    <property type="entry name" value="PTrfase/Anion_transptr"/>
</dbReference>
<keyword evidence="6" id="KW-0598">Phosphotransferase system</keyword>
<sequence length="130" mass="14324">MRILTIGKVLFGLVGRYVQRGCVEEAYVEAAVQMVGEVGPFVVIYPGLAVCYASSHCGVKEIGMSLITLERSVYFGNRFNDPVKTLICLAAKDDISYIKTLELVVKKIQDGSIDEIANAEEIDEIIKLIH</sequence>
<evidence type="ECO:0000259" key="11">
    <source>
        <dbReference type="PROSITE" id="PS51094"/>
    </source>
</evidence>
<protein>
    <recommendedName>
        <fullName evidence="9">Ascorbate-specific PTS system EIIA component</fullName>
    </recommendedName>
    <alternativeName>
        <fullName evidence="10">Ascorbate-specific phosphotransferase enzyme IIA component</fullName>
    </alternativeName>
</protein>
<evidence type="ECO:0000256" key="2">
    <source>
        <dbReference type="ARBA" id="ARBA00022448"/>
    </source>
</evidence>
<evidence type="ECO:0000256" key="4">
    <source>
        <dbReference type="ARBA" id="ARBA00022553"/>
    </source>
</evidence>
<comment type="function">
    <text evidence="8">The phosphoenolpyruvate-dependent sugar phosphotransferase system (sugar PTS), a major carbohydrate active transport system, catalyzes the phosphorylation of incoming sugar substrates concomitantly with their translocation across the cell membrane. The enzyme II UlaABC PTS system is involved in ascorbate transport.</text>
</comment>
<dbReference type="Gene3D" id="3.40.930.10">
    <property type="entry name" value="Mannitol-specific EII, Chain A"/>
    <property type="match status" value="1"/>
</dbReference>
<name>A0ABS8HYD1_9FIRM</name>
<comment type="subcellular location">
    <subcellularLocation>
        <location evidence="1">Cytoplasm</location>
    </subcellularLocation>
</comment>
<keyword evidence="5" id="KW-0808">Transferase</keyword>
<evidence type="ECO:0000256" key="9">
    <source>
        <dbReference type="ARBA" id="ARBA00041175"/>
    </source>
</evidence>
<evidence type="ECO:0000256" key="1">
    <source>
        <dbReference type="ARBA" id="ARBA00004496"/>
    </source>
</evidence>
<dbReference type="InterPro" id="IPR002178">
    <property type="entry name" value="PTS_EIIA_type-2_dom"/>
</dbReference>
<evidence type="ECO:0000256" key="3">
    <source>
        <dbReference type="ARBA" id="ARBA00022490"/>
    </source>
</evidence>
<evidence type="ECO:0000256" key="7">
    <source>
        <dbReference type="ARBA" id="ARBA00022777"/>
    </source>
</evidence>
<organism evidence="12 13">
    <name type="scientific">Pelosinus baikalensis</name>
    <dbReference type="NCBI Taxonomy" id="2892015"/>
    <lineage>
        <taxon>Bacteria</taxon>
        <taxon>Bacillati</taxon>
        <taxon>Bacillota</taxon>
        <taxon>Negativicutes</taxon>
        <taxon>Selenomonadales</taxon>
        <taxon>Sporomusaceae</taxon>
        <taxon>Pelosinus</taxon>
    </lineage>
</organism>
<evidence type="ECO:0000256" key="5">
    <source>
        <dbReference type="ARBA" id="ARBA00022679"/>
    </source>
</evidence>
<dbReference type="PANTHER" id="PTHR36203:SF1">
    <property type="entry name" value="ASCORBATE-SPECIFIC PTS SYSTEM EIIA COMPONENT"/>
    <property type="match status" value="1"/>
</dbReference>
<keyword evidence="2" id="KW-0813">Transport</keyword>
<evidence type="ECO:0000256" key="8">
    <source>
        <dbReference type="ARBA" id="ARBA00037387"/>
    </source>
</evidence>
<evidence type="ECO:0000313" key="13">
    <source>
        <dbReference type="Proteomes" id="UP001165492"/>
    </source>
</evidence>
<keyword evidence="4" id="KW-0597">Phosphoprotein</keyword>
<keyword evidence="3" id="KW-0963">Cytoplasm</keyword>
<proteinExistence type="predicted"/>
<comment type="caution">
    <text evidence="12">The sequence shown here is derived from an EMBL/GenBank/DDBJ whole genome shotgun (WGS) entry which is preliminary data.</text>
</comment>
<evidence type="ECO:0000256" key="6">
    <source>
        <dbReference type="ARBA" id="ARBA00022683"/>
    </source>
</evidence>
<dbReference type="RefSeq" id="WP_369412690.1">
    <property type="nucleotide sequence ID" value="NZ_JAJHJB010000051.1"/>
</dbReference>
<feature type="domain" description="PTS EIIA type-2" evidence="11">
    <location>
        <begin position="1"/>
        <end position="130"/>
    </location>
</feature>
<dbReference type="EMBL" id="JAJHJB010000051">
    <property type="protein sequence ID" value="MCC5468183.1"/>
    <property type="molecule type" value="Genomic_DNA"/>
</dbReference>
<gene>
    <name evidence="12" type="ORF">LMF89_22865</name>
</gene>
<dbReference type="InterPro" id="IPR051351">
    <property type="entry name" value="Ascorbate-PTS_EIIA_comp"/>
</dbReference>
<evidence type="ECO:0000256" key="10">
    <source>
        <dbReference type="ARBA" id="ARBA00042072"/>
    </source>
</evidence>
<dbReference type="PROSITE" id="PS51094">
    <property type="entry name" value="PTS_EIIA_TYPE_2"/>
    <property type="match status" value="1"/>
</dbReference>
<dbReference type="SUPFAM" id="SSF55804">
    <property type="entry name" value="Phoshotransferase/anion transport protein"/>
    <property type="match status" value="1"/>
</dbReference>
<accession>A0ABS8HYD1</accession>
<keyword evidence="7" id="KW-0418">Kinase</keyword>
<reference evidence="12" key="1">
    <citation type="submission" date="2021-11" db="EMBL/GenBank/DDBJ databases">
        <title>Description of a new species Pelosinus isolated from the bottom sediments of Lake Baikal.</title>
        <authorList>
            <person name="Zakharyuk A."/>
        </authorList>
    </citation>
    <scope>NUCLEOTIDE SEQUENCE</scope>
    <source>
        <strain evidence="12">Bkl1</strain>
    </source>
</reference>
<dbReference type="PANTHER" id="PTHR36203">
    <property type="entry name" value="ASCORBATE-SPECIFIC PTS SYSTEM EIIA COMPONENT"/>
    <property type="match status" value="1"/>
</dbReference>
<evidence type="ECO:0000313" key="12">
    <source>
        <dbReference type="EMBL" id="MCC5468183.1"/>
    </source>
</evidence>
<dbReference type="Pfam" id="PF00359">
    <property type="entry name" value="PTS_EIIA_2"/>
    <property type="match status" value="1"/>
</dbReference>
<keyword evidence="12" id="KW-0762">Sugar transport</keyword>